<proteinExistence type="predicted"/>
<reference evidence="1 2" key="1">
    <citation type="journal article" date="2019" name="Commun. Biol.">
        <title>The bagworm genome reveals a unique fibroin gene that provides high tensile strength.</title>
        <authorList>
            <person name="Kono N."/>
            <person name="Nakamura H."/>
            <person name="Ohtoshi R."/>
            <person name="Tomita M."/>
            <person name="Numata K."/>
            <person name="Arakawa K."/>
        </authorList>
    </citation>
    <scope>NUCLEOTIDE SEQUENCE [LARGE SCALE GENOMIC DNA]</scope>
</reference>
<protein>
    <submittedName>
        <fullName evidence="1">Uncharacterized protein</fullName>
    </submittedName>
</protein>
<accession>A0A4C1T3A5</accession>
<dbReference type="EMBL" id="BGZK01000028">
    <property type="protein sequence ID" value="GBP07937.1"/>
    <property type="molecule type" value="Genomic_DNA"/>
</dbReference>
<evidence type="ECO:0000313" key="1">
    <source>
        <dbReference type="EMBL" id="GBP07937.1"/>
    </source>
</evidence>
<name>A0A4C1T3A5_EUMVA</name>
<sequence>MSRRWLLDITFAETNKGFGWLLATSKKRSDASFVYLETVLGPGGRRMPEVFRYPLQVKLREDKIFVFGTVNSNRKFLPTLKEDKHLQRGEHDYRICDTKRKRIPGLTSASIRQKQTKAESVNSNCSSAASYPGPAFIKRHKPTVPQEIRLECSRHQPERSTSRRCCRYSIKISPVRFE</sequence>
<comment type="caution">
    <text evidence="1">The sequence shown here is derived from an EMBL/GenBank/DDBJ whole genome shotgun (WGS) entry which is preliminary data.</text>
</comment>
<gene>
    <name evidence="1" type="ORF">EVAR_78087_1</name>
</gene>
<evidence type="ECO:0000313" key="2">
    <source>
        <dbReference type="Proteomes" id="UP000299102"/>
    </source>
</evidence>
<organism evidence="1 2">
    <name type="scientific">Eumeta variegata</name>
    <name type="common">Bagworm moth</name>
    <name type="synonym">Eumeta japonica</name>
    <dbReference type="NCBI Taxonomy" id="151549"/>
    <lineage>
        <taxon>Eukaryota</taxon>
        <taxon>Metazoa</taxon>
        <taxon>Ecdysozoa</taxon>
        <taxon>Arthropoda</taxon>
        <taxon>Hexapoda</taxon>
        <taxon>Insecta</taxon>
        <taxon>Pterygota</taxon>
        <taxon>Neoptera</taxon>
        <taxon>Endopterygota</taxon>
        <taxon>Lepidoptera</taxon>
        <taxon>Glossata</taxon>
        <taxon>Ditrysia</taxon>
        <taxon>Tineoidea</taxon>
        <taxon>Psychidae</taxon>
        <taxon>Oiketicinae</taxon>
        <taxon>Eumeta</taxon>
    </lineage>
</organism>
<dbReference type="AlphaFoldDB" id="A0A4C1T3A5"/>
<keyword evidence="2" id="KW-1185">Reference proteome</keyword>
<dbReference type="Proteomes" id="UP000299102">
    <property type="component" value="Unassembled WGS sequence"/>
</dbReference>